<organism evidence="10">
    <name type="scientific">Haptolina ericina</name>
    <dbReference type="NCBI Taxonomy" id="156174"/>
    <lineage>
        <taxon>Eukaryota</taxon>
        <taxon>Haptista</taxon>
        <taxon>Haptophyta</taxon>
        <taxon>Prymnesiophyceae</taxon>
        <taxon>Prymnesiales</taxon>
        <taxon>Prymnesiaceae</taxon>
        <taxon>Haptolina</taxon>
    </lineage>
</organism>
<name>A0A7S3F524_9EUKA</name>
<gene>
    <name evidence="10" type="ORF">HERI1096_LOCUS26621</name>
</gene>
<comment type="subcellular location">
    <subcellularLocation>
        <location evidence="1">Membrane</location>
        <topology evidence="1">Multi-pass membrane protein</topology>
    </subcellularLocation>
</comment>
<dbReference type="AlphaFoldDB" id="A0A7S3F524"/>
<evidence type="ECO:0000256" key="8">
    <source>
        <dbReference type="ARBA" id="ARBA00023136"/>
    </source>
</evidence>
<comment type="function">
    <text evidence="9">Essential component of the vacuolar proton pump (V-ATPase), a multimeric enzyme that catalyzes the translocation of protons across the membranes. Required for assembly and activity of the V-ATPase.</text>
</comment>
<evidence type="ECO:0000256" key="9">
    <source>
        <dbReference type="RuleBase" id="RU361189"/>
    </source>
</evidence>
<dbReference type="InterPro" id="IPR026028">
    <property type="entry name" value="V-type_ATPase_116kDa_su_euka"/>
</dbReference>
<proteinExistence type="inferred from homology"/>
<dbReference type="PANTHER" id="PTHR11629">
    <property type="entry name" value="VACUOLAR PROTON ATPASES"/>
    <property type="match status" value="1"/>
</dbReference>
<evidence type="ECO:0000256" key="3">
    <source>
        <dbReference type="ARBA" id="ARBA00022448"/>
    </source>
</evidence>
<keyword evidence="4 9" id="KW-0812">Transmembrane</keyword>
<protein>
    <recommendedName>
        <fullName evidence="9">V-type proton ATPase subunit a</fullName>
    </recommendedName>
</protein>
<keyword evidence="6 9" id="KW-1133">Transmembrane helix</keyword>
<feature type="transmembrane region" description="Helical" evidence="9">
    <location>
        <begin position="582"/>
        <end position="602"/>
    </location>
</feature>
<reference evidence="10" key="1">
    <citation type="submission" date="2021-01" db="EMBL/GenBank/DDBJ databases">
        <authorList>
            <person name="Corre E."/>
            <person name="Pelletier E."/>
            <person name="Niang G."/>
            <person name="Scheremetjew M."/>
            <person name="Finn R."/>
            <person name="Kale V."/>
            <person name="Holt S."/>
            <person name="Cochrane G."/>
            <person name="Meng A."/>
            <person name="Brown T."/>
            <person name="Cohen L."/>
        </authorList>
    </citation>
    <scope>NUCLEOTIDE SEQUENCE</scope>
    <source>
        <strain evidence="10">CCMP281</strain>
    </source>
</reference>
<feature type="transmembrane region" description="Helical" evidence="9">
    <location>
        <begin position="347"/>
        <end position="366"/>
    </location>
</feature>
<feature type="transmembrane region" description="Helical" evidence="9">
    <location>
        <begin position="465"/>
        <end position="488"/>
    </location>
</feature>
<evidence type="ECO:0000256" key="5">
    <source>
        <dbReference type="ARBA" id="ARBA00022781"/>
    </source>
</evidence>
<dbReference type="Pfam" id="PF01496">
    <property type="entry name" value="V_ATPase_I"/>
    <property type="match status" value="2"/>
</dbReference>
<dbReference type="InterPro" id="IPR002490">
    <property type="entry name" value="V-ATPase_116kDa_su"/>
</dbReference>
<dbReference type="GO" id="GO:0046961">
    <property type="term" value="F:proton-transporting ATPase activity, rotational mechanism"/>
    <property type="evidence" value="ECO:0007669"/>
    <property type="project" value="InterPro"/>
</dbReference>
<evidence type="ECO:0000256" key="4">
    <source>
        <dbReference type="ARBA" id="ARBA00022692"/>
    </source>
</evidence>
<dbReference type="EMBL" id="HBHX01048045">
    <property type="protein sequence ID" value="CAE0127455.1"/>
    <property type="molecule type" value="Transcribed_RNA"/>
</dbReference>
<accession>A0A7S3F524</accession>
<feature type="transmembrane region" description="Helical" evidence="9">
    <location>
        <begin position="299"/>
        <end position="326"/>
    </location>
</feature>
<keyword evidence="7 9" id="KW-0406">Ion transport</keyword>
<dbReference type="PANTHER" id="PTHR11629:SF63">
    <property type="entry name" value="V-TYPE PROTON ATPASE SUBUNIT A"/>
    <property type="match status" value="1"/>
</dbReference>
<dbReference type="GO" id="GO:0051117">
    <property type="term" value="F:ATPase binding"/>
    <property type="evidence" value="ECO:0007669"/>
    <property type="project" value="TreeGrafter"/>
</dbReference>
<sequence>MRDLKSQQDILDKNHNSLIEQKIVLEKGASIYAKSSSTSVDLTKERSYNQELMELSEFSGANSSLLGSVCGVIKAESVTSLERVVYRATRGNAIFEMEDIEEQLLDTDAKAGDLEKVDKVFFMVLFAGEVMRDKISKICTYFGASLYKYPEEYNDRVEMMAEVELRLKESESVLRSGEAVLMTALKGAAEYLQTWKYIVGKEKMVYDALNMCEFDIKRHVFIAEGWVPCIQYEDLVLTLKQAADESGLDTRPIINKLDSRLTPPTHIPVTKFTSGFQALVNTYGTPRYREANPGAFCCILFPFLFGIMFGDFGHGSLLAAFGYWLITKEKEWGDGSGLNDMVQMCYGGRYIILLNGIFGAYVGFLYNEVFAFPMNWFGGTRWMDSVEPSVSCSSESELCFLPDHNPYPIGIDPIWHYTENKITFFNSFKMKISIVVGVIQMSVGIFLSLLNHLEYKDYKKVFFQFVPEILFFEGIFGYLVYCIFLKWATNWTDPANPLPAPSLLTLLINMFMSPTSDIAEPLYGHQCFTDCQTALPYCDHESIRKVCPYTCDGLETAEADLLRPAPGEFKICFSDFQSKVQLTLLLMAFIAVPFLLFPIPFLEKCEHERKKKQVTSHDEVEEHGEHGEFSFGDAFIHQAIHTIEFVLGSISNTASYLRLWALSLAHSQLAELFKDMILIGTGLKLTTNPYVGAFTAWFTFAAWAVISMVVLMVMENLSSFLHALRLQWVEFQNKFFYGDGRKYSPFDFAVLLKAVEAD</sequence>
<evidence type="ECO:0000256" key="2">
    <source>
        <dbReference type="ARBA" id="ARBA00009904"/>
    </source>
</evidence>
<comment type="similarity">
    <text evidence="2 9">Belongs to the V-ATPase 116 kDa subunit family.</text>
</comment>
<keyword evidence="8 9" id="KW-0472">Membrane</keyword>
<keyword evidence="5 9" id="KW-0375">Hydrogen ion transport</keyword>
<dbReference type="GO" id="GO:0007035">
    <property type="term" value="P:vacuolar acidification"/>
    <property type="evidence" value="ECO:0007669"/>
    <property type="project" value="TreeGrafter"/>
</dbReference>
<evidence type="ECO:0000256" key="7">
    <source>
        <dbReference type="ARBA" id="ARBA00023065"/>
    </source>
</evidence>
<dbReference type="PIRSF" id="PIRSF001293">
    <property type="entry name" value="ATP6V0A1"/>
    <property type="match status" value="1"/>
</dbReference>
<feature type="transmembrane region" description="Helical" evidence="9">
    <location>
        <begin position="432"/>
        <end position="453"/>
    </location>
</feature>
<evidence type="ECO:0000256" key="6">
    <source>
        <dbReference type="ARBA" id="ARBA00022989"/>
    </source>
</evidence>
<evidence type="ECO:0000256" key="1">
    <source>
        <dbReference type="ARBA" id="ARBA00004141"/>
    </source>
</evidence>
<feature type="transmembrane region" description="Helical" evidence="9">
    <location>
        <begin position="690"/>
        <end position="714"/>
    </location>
</feature>
<keyword evidence="3 9" id="KW-0813">Transport</keyword>
<evidence type="ECO:0000313" key="10">
    <source>
        <dbReference type="EMBL" id="CAE0127455.1"/>
    </source>
</evidence>
<dbReference type="GO" id="GO:0000220">
    <property type="term" value="C:vacuolar proton-transporting V-type ATPase, V0 domain"/>
    <property type="evidence" value="ECO:0007669"/>
    <property type="project" value="InterPro"/>
</dbReference>